<dbReference type="EMBL" id="WTVQ01000006">
    <property type="protein sequence ID" value="NMG74230.1"/>
    <property type="molecule type" value="Genomic_DNA"/>
</dbReference>
<dbReference type="Pfam" id="PF08665">
    <property type="entry name" value="PglZ"/>
    <property type="match status" value="1"/>
</dbReference>
<dbReference type="Pfam" id="PF25863">
    <property type="entry name" value="PglZ_C"/>
    <property type="match status" value="1"/>
</dbReference>
<feature type="domain" description="Alkaline phosphatase-like protein PglZ N-terminal" evidence="2">
    <location>
        <begin position="13"/>
        <end position="101"/>
    </location>
</feature>
<dbReference type="Pfam" id="PF25862">
    <property type="entry name" value="PglZ_1st"/>
    <property type="match status" value="1"/>
</dbReference>
<dbReference type="NCBIfam" id="NF033446">
    <property type="entry name" value="BREX_PglZ_2"/>
    <property type="match status" value="1"/>
</dbReference>
<dbReference type="InterPro" id="IPR058880">
    <property type="entry name" value="PglZ_N"/>
</dbReference>
<evidence type="ECO:0000259" key="1">
    <source>
        <dbReference type="Pfam" id="PF25861"/>
    </source>
</evidence>
<organism evidence="4 5">
    <name type="scientific">Aromatoleum diolicum</name>
    <dbReference type="NCBI Taxonomy" id="75796"/>
    <lineage>
        <taxon>Bacteria</taxon>
        <taxon>Pseudomonadati</taxon>
        <taxon>Pseudomonadota</taxon>
        <taxon>Betaproteobacteria</taxon>
        <taxon>Rhodocyclales</taxon>
        <taxon>Rhodocyclaceae</taxon>
        <taxon>Aromatoleum</taxon>
    </lineage>
</organism>
<accession>A0ABX1QAU1</accession>
<dbReference type="Pfam" id="PF25861">
    <property type="entry name" value="PglZ_2nd"/>
    <property type="match status" value="1"/>
</dbReference>
<keyword evidence="5" id="KW-1185">Reference proteome</keyword>
<evidence type="ECO:0000259" key="3">
    <source>
        <dbReference type="Pfam" id="PF25863"/>
    </source>
</evidence>
<feature type="domain" description="Alkaline phosphatase-like protein PglZ C-terminal" evidence="3">
    <location>
        <begin position="797"/>
        <end position="895"/>
    </location>
</feature>
<comment type="caution">
    <text evidence="4">The sequence shown here is derived from an EMBL/GenBank/DDBJ whole genome shotgun (WGS) entry which is preliminary data.</text>
</comment>
<gene>
    <name evidence="4" type="primary">pglZ</name>
    <name evidence="4" type="ORF">GPA25_05605</name>
</gene>
<sequence>MSLPQIEAQALAVLDRASDAKVIAIQARAQAAWPDAINLSGRPFRLRWCESPLMAREALSALEDVSDEQASPGLILLTPLSARDLGGDVVARLARAQVFQPDAWGMVQQLFKAREIDARLSRFRWMAQLLVERASMGAYPPVPNGFLDMDTAWRHILGRCLSLDASKPDAAMLLNWSLGADSARLFGDLPDPARLQIAAWLGDSAGAVGTLVMRCVTAGNTQDTVPLGLVCSVVLSAQGEGVHDLAAAAIRLERFMGDKRIGIGEGRLWANDAANCLKSLTPALRHEVIERAELLLRELHVDAYAHLSDVLPLGLEQRLGLLAEALKAFIAEPSTAQLQAIERAADSVARHAHADPASTRMLRVKMAVRLCRWMMADRPQSKGRGGRQATGFAELAQLYAREGAFVDWARFKLIGGDDLPGLSSAFVALRDAARKKADAFNQTFAQALQVWNREPRAEAAYMPVEAIVERLLAPLAQQAPVLLLVADGLSYSIFRELCEDLEALGWDEHVAGPTPSLAVGIAALPTITEVSRTSLLSGRLVVGAAAQEKTAFATHPALVGVSRAGTAPIVFHKGDIADAEGLSSTVRDAIASMQQQVVAVVYNAVDDHLSGSNQIQVRWTIDDLRLLGPLLSEARRARRVVIVTADHGHVIDDGTVQCGQGEGDRWRLPSGTSDGSELVFEGGRVKTASGNAVVCAWSEGVRHGAKKNGYHGGVSAQEVVVPLSVFTPRNMALKGWQVAAAPQPDWWAPLEVASPAEAAETPMLPKKPPKAKPLTAPTPQTDLFGGTLPVAAPVPGVHWIDALQASPAYTAQKALAARVAPADADVRSLLEALAARGGKLSKAALAQRLSMPAMRISGFVNAAKRVLNVDQAAVLVLDETAGTVELNRELLARQFL</sequence>
<evidence type="ECO:0000313" key="4">
    <source>
        <dbReference type="EMBL" id="NMG74230.1"/>
    </source>
</evidence>
<proteinExistence type="predicted"/>
<dbReference type="InterPro" id="IPR058881">
    <property type="entry name" value="PglZ_2nd"/>
</dbReference>
<dbReference type="InterPro" id="IPR017850">
    <property type="entry name" value="Alkaline_phosphatase_core_sf"/>
</dbReference>
<evidence type="ECO:0000313" key="5">
    <source>
        <dbReference type="Proteomes" id="UP000648984"/>
    </source>
</evidence>
<dbReference type="Proteomes" id="UP000648984">
    <property type="component" value="Unassembled WGS sequence"/>
</dbReference>
<protein>
    <submittedName>
        <fullName evidence="4">BREX-2 system phosphatase PglZ</fullName>
    </submittedName>
</protein>
<dbReference type="InterPro" id="IPR047992">
    <property type="entry name" value="BREX_PglZ"/>
</dbReference>
<evidence type="ECO:0000259" key="2">
    <source>
        <dbReference type="Pfam" id="PF25862"/>
    </source>
</evidence>
<reference evidence="4 5" key="1">
    <citation type="submission" date="2019-12" db="EMBL/GenBank/DDBJ databases">
        <title>Comparative genomics gives insights into the taxonomy of the Azoarcus-Aromatoleum group and reveals separate origins of nif in the plant-associated Azoarcus and non-plant-associated Aromatoleum sub-groups.</title>
        <authorList>
            <person name="Lafos M."/>
            <person name="Maluk M."/>
            <person name="Batista M."/>
            <person name="Junghare M."/>
            <person name="Carmona M."/>
            <person name="Faoro H."/>
            <person name="Cruz L.M."/>
            <person name="Battistoni F."/>
            <person name="De Souza E."/>
            <person name="Pedrosa F."/>
            <person name="Chen W.-M."/>
            <person name="Poole P.S."/>
            <person name="Dixon R.A."/>
            <person name="James E.K."/>
        </authorList>
    </citation>
    <scope>NUCLEOTIDE SEQUENCE [LARGE SCALE GENOMIC DNA]</scope>
    <source>
        <strain evidence="4 5">22Lin</strain>
    </source>
</reference>
<dbReference type="InterPro" id="IPR058882">
    <property type="entry name" value="PglZ_C"/>
</dbReference>
<dbReference type="SUPFAM" id="SSF53649">
    <property type="entry name" value="Alkaline phosphatase-like"/>
    <property type="match status" value="1"/>
</dbReference>
<feature type="domain" description="Alkaline phosphatase-like protein PglZ second" evidence="1">
    <location>
        <begin position="169"/>
        <end position="310"/>
    </location>
</feature>
<name>A0ABX1QAU1_9RHOO</name>